<evidence type="ECO:0000313" key="2">
    <source>
        <dbReference type="EMBL" id="KAL2718550.1"/>
    </source>
</evidence>
<gene>
    <name evidence="2" type="ORF">V1478_012426</name>
</gene>
<dbReference type="InterPro" id="IPR041387">
    <property type="entry name" value="FHOD1_GBD_N"/>
</dbReference>
<proteinExistence type="predicted"/>
<dbReference type="AlphaFoldDB" id="A0ABD2AFT5"/>
<dbReference type="PANTHER" id="PTHR45920:SF4">
    <property type="entry name" value="FORMIN HOMOLOGY 2 DOMAIN CONTAINING, ISOFORM I"/>
    <property type="match status" value="1"/>
</dbReference>
<dbReference type="InterPro" id="IPR011989">
    <property type="entry name" value="ARM-like"/>
</dbReference>
<name>A0ABD2AFT5_VESSQ</name>
<evidence type="ECO:0000259" key="1">
    <source>
        <dbReference type="Pfam" id="PF18382"/>
    </source>
</evidence>
<dbReference type="PANTHER" id="PTHR45920">
    <property type="entry name" value="FORMIN HOMOLOGY 2 DOMAIN CONTAINING, ISOFORM I"/>
    <property type="match status" value="1"/>
</dbReference>
<keyword evidence="3" id="KW-1185">Reference proteome</keyword>
<feature type="domain" description="FHOD1 N-terminal GTPase-binding" evidence="1">
    <location>
        <begin position="4"/>
        <end position="55"/>
    </location>
</feature>
<reference evidence="2 3" key="1">
    <citation type="journal article" date="2024" name="Ann. Entomol. Soc. Am.">
        <title>Genomic analyses of the southern and eastern yellowjacket wasps (Hymenoptera: Vespidae) reveal evolutionary signatures of social life.</title>
        <authorList>
            <person name="Catto M.A."/>
            <person name="Caine P.B."/>
            <person name="Orr S.E."/>
            <person name="Hunt B.G."/>
            <person name="Goodisman M.A.D."/>
        </authorList>
    </citation>
    <scope>NUCLEOTIDE SEQUENCE [LARGE SCALE GENOMIC DNA]</scope>
    <source>
        <strain evidence="2">233</strain>
        <tissue evidence="2">Head and thorax</tissue>
    </source>
</reference>
<dbReference type="Pfam" id="PF18382">
    <property type="entry name" value="Formin_GBD_N"/>
    <property type="match status" value="1"/>
</dbReference>
<accession>A0ABD2AFT5</accession>
<dbReference type="Gene3D" id="1.25.10.10">
    <property type="entry name" value="Leucine-rich Repeat Variant"/>
    <property type="match status" value="1"/>
</dbReference>
<organism evidence="2 3">
    <name type="scientific">Vespula squamosa</name>
    <name type="common">Southern yellow jacket</name>
    <name type="synonym">Wasp</name>
    <dbReference type="NCBI Taxonomy" id="30214"/>
    <lineage>
        <taxon>Eukaryota</taxon>
        <taxon>Metazoa</taxon>
        <taxon>Ecdysozoa</taxon>
        <taxon>Arthropoda</taxon>
        <taxon>Hexapoda</taxon>
        <taxon>Insecta</taxon>
        <taxon>Pterygota</taxon>
        <taxon>Neoptera</taxon>
        <taxon>Endopterygota</taxon>
        <taxon>Hymenoptera</taxon>
        <taxon>Apocrita</taxon>
        <taxon>Aculeata</taxon>
        <taxon>Vespoidea</taxon>
        <taxon>Vespidae</taxon>
        <taxon>Vespinae</taxon>
        <taxon>Vespula</taxon>
    </lineage>
</organism>
<evidence type="ECO:0000313" key="3">
    <source>
        <dbReference type="Proteomes" id="UP001607302"/>
    </source>
</evidence>
<dbReference type="Proteomes" id="UP001607302">
    <property type="component" value="Unassembled WGS sequence"/>
</dbReference>
<protein>
    <submittedName>
        <fullName evidence="2">FH1/FH2 domain-containing protein 3 isoform X3</fullName>
    </submittedName>
</protein>
<sequence>MSLTCRVQYLNDVDPFAYASSYPEPPRPPVHTFSATLPLINQLAAVHRLLRAPHRNIWALYTPRLKFIACIPTTGFVGKCNGPRRLDLPTSIALLLDDLEKL</sequence>
<dbReference type="EMBL" id="JAUDFV010000152">
    <property type="protein sequence ID" value="KAL2718550.1"/>
    <property type="molecule type" value="Genomic_DNA"/>
</dbReference>
<comment type="caution">
    <text evidence="2">The sequence shown here is derived from an EMBL/GenBank/DDBJ whole genome shotgun (WGS) entry which is preliminary data.</text>
</comment>